<dbReference type="GO" id="GO:0006099">
    <property type="term" value="P:tricarboxylic acid cycle"/>
    <property type="evidence" value="ECO:0007669"/>
    <property type="project" value="UniProtKB-UniPathway"/>
</dbReference>
<dbReference type="EMBL" id="VSSQ01012374">
    <property type="protein sequence ID" value="MPM49082.1"/>
    <property type="molecule type" value="Genomic_DNA"/>
</dbReference>
<evidence type="ECO:0000256" key="5">
    <source>
        <dbReference type="ARBA" id="ARBA00022827"/>
    </source>
</evidence>
<proteinExistence type="inferred from homology"/>
<comment type="caution">
    <text evidence="7">The sequence shown here is derived from an EMBL/GenBank/DDBJ whole genome shotgun (WGS) entry which is preliminary data.</text>
</comment>
<reference evidence="7" key="1">
    <citation type="submission" date="2019-08" db="EMBL/GenBank/DDBJ databases">
        <authorList>
            <person name="Kucharzyk K."/>
            <person name="Murdoch R.W."/>
            <person name="Higgins S."/>
            <person name="Loffler F."/>
        </authorList>
    </citation>
    <scope>NUCLEOTIDE SEQUENCE</scope>
</reference>
<evidence type="ECO:0000256" key="4">
    <source>
        <dbReference type="ARBA" id="ARBA00022630"/>
    </source>
</evidence>
<dbReference type="HAMAP" id="MF_00212">
    <property type="entry name" value="MQO"/>
    <property type="match status" value="1"/>
</dbReference>
<dbReference type="InterPro" id="IPR006231">
    <property type="entry name" value="MQO"/>
</dbReference>
<dbReference type="NCBIfam" id="NF003611">
    <property type="entry name" value="PRK05257.3-2"/>
    <property type="match status" value="1"/>
</dbReference>
<keyword evidence="3" id="KW-0816">Tricarboxylic acid cycle</keyword>
<dbReference type="NCBIfam" id="NF003606">
    <property type="entry name" value="PRK05257.2-1"/>
    <property type="match status" value="1"/>
</dbReference>
<evidence type="ECO:0000256" key="6">
    <source>
        <dbReference type="ARBA" id="ARBA00023002"/>
    </source>
</evidence>
<dbReference type="GO" id="GO:0047545">
    <property type="term" value="F:(S)-2-hydroxyglutarate dehydrogenase activity"/>
    <property type="evidence" value="ECO:0007669"/>
    <property type="project" value="TreeGrafter"/>
</dbReference>
<gene>
    <name evidence="7" type="primary">mqo_2</name>
    <name evidence="7" type="ORF">SDC9_95810</name>
</gene>
<dbReference type="AlphaFoldDB" id="A0A645A7J0"/>
<dbReference type="NCBIfam" id="TIGR01320">
    <property type="entry name" value="mal_quin_oxido"/>
    <property type="match status" value="1"/>
</dbReference>
<dbReference type="EC" id="1.1.5.4" evidence="7"/>
<dbReference type="Gene3D" id="3.50.50.60">
    <property type="entry name" value="FAD/NAD(P)-binding domain"/>
    <property type="match status" value="1"/>
</dbReference>
<dbReference type="GO" id="GO:0008924">
    <property type="term" value="F:L-malate dehydrogenase (quinone) activity"/>
    <property type="evidence" value="ECO:0007669"/>
    <property type="project" value="UniProtKB-EC"/>
</dbReference>
<dbReference type="Gene3D" id="3.30.9.10">
    <property type="entry name" value="D-Amino Acid Oxidase, subunit A, domain 2"/>
    <property type="match status" value="1"/>
</dbReference>
<evidence type="ECO:0000256" key="1">
    <source>
        <dbReference type="ARBA" id="ARBA00001974"/>
    </source>
</evidence>
<dbReference type="UniPathway" id="UPA00223"/>
<evidence type="ECO:0000256" key="2">
    <source>
        <dbReference type="ARBA" id="ARBA00005163"/>
    </source>
</evidence>
<comment type="cofactor">
    <cofactor evidence="1">
        <name>FAD</name>
        <dbReference type="ChEBI" id="CHEBI:57692"/>
    </cofactor>
</comment>
<keyword evidence="6 7" id="KW-0560">Oxidoreductase</keyword>
<dbReference type="SUPFAM" id="SSF51905">
    <property type="entry name" value="FAD/NAD(P)-binding domain"/>
    <property type="match status" value="1"/>
</dbReference>
<dbReference type="PANTHER" id="PTHR43104">
    <property type="entry name" value="L-2-HYDROXYGLUTARATE DEHYDROGENASE, MITOCHONDRIAL"/>
    <property type="match status" value="1"/>
</dbReference>
<sequence length="516" mass="57280">MAFGKHKPGRWPVEAEEVDVALIGGGVLSATFGLMLHMLQPDWTIIGFERLPKVAKESSNPWNNAGTGHSGLCELNYTKEKPDGSMDNSKPIDINEQFQVSRELWAHFVEQGVLGHPETFINACPHMSLVHGEEDIDFLRRRWEGLKDNPLFAAMEFSDDQEKIKEWAPNLVQGRDPQDRIAVTYDPTGTDVNFGSITRQLFNYLEFHGVFVETSKEITDLKQNSDGSWTLRVADHRRRDEGRGPDKFVRAKFVFNGAGGWALKMMQKAGVPEVDGYALFPVSGAFLSTTDPQIVATHTVKVYGKAKVGAPPMSNPHMDARIINTNRSVLFGPYAGMDPRFLKFGSWLDMPKMIRSGNIMAVLNVAKDNLALIKLLAGMIFMTPKQKLAELREFSPSADMTDWRMIKAGQRAQIIKTNADGRGGKLEFGTEVITNADGTLATVLGASPGASTAVPIMLQLLERCFPEKIEEWAPKIQEVIPTYGKRLSDDPQLAYDTMKHTAEVLHLTEPAEPAAK</sequence>
<keyword evidence="5" id="KW-0274">FAD</keyword>
<keyword evidence="4" id="KW-0285">Flavoprotein</keyword>
<name>A0A645A7J0_9ZZZZ</name>
<protein>
    <submittedName>
        <fullName evidence="7">Malate:quinone oxidoreductase</fullName>
        <ecNumber evidence="7">1.1.5.4</ecNumber>
    </submittedName>
</protein>
<dbReference type="PANTHER" id="PTHR43104:SF2">
    <property type="entry name" value="L-2-HYDROXYGLUTARATE DEHYDROGENASE, MITOCHONDRIAL"/>
    <property type="match status" value="1"/>
</dbReference>
<comment type="pathway">
    <text evidence="2">Carbohydrate metabolism; tricarboxylic acid cycle.</text>
</comment>
<organism evidence="7">
    <name type="scientific">bioreactor metagenome</name>
    <dbReference type="NCBI Taxonomy" id="1076179"/>
    <lineage>
        <taxon>unclassified sequences</taxon>
        <taxon>metagenomes</taxon>
        <taxon>ecological metagenomes</taxon>
    </lineage>
</organism>
<evidence type="ECO:0000256" key="3">
    <source>
        <dbReference type="ARBA" id="ARBA00022532"/>
    </source>
</evidence>
<dbReference type="InterPro" id="IPR036188">
    <property type="entry name" value="FAD/NAD-bd_sf"/>
</dbReference>
<dbReference type="Pfam" id="PF06039">
    <property type="entry name" value="Mqo"/>
    <property type="match status" value="1"/>
</dbReference>
<dbReference type="NCBIfam" id="NF003603">
    <property type="entry name" value="PRK05257.1-1"/>
    <property type="match status" value="1"/>
</dbReference>
<evidence type="ECO:0000313" key="7">
    <source>
        <dbReference type="EMBL" id="MPM49082.1"/>
    </source>
</evidence>
<accession>A0A645A7J0</accession>